<accession>K2S599</accession>
<name>K2S599_MACPH</name>
<evidence type="ECO:0000256" key="1">
    <source>
        <dbReference type="SAM" id="MobiDB-lite"/>
    </source>
</evidence>
<dbReference type="VEuPathDB" id="FungiDB:MPH_02539"/>
<protein>
    <submittedName>
        <fullName evidence="2">Uncharacterized protein</fullName>
    </submittedName>
</protein>
<evidence type="ECO:0000313" key="3">
    <source>
        <dbReference type="Proteomes" id="UP000007129"/>
    </source>
</evidence>
<feature type="region of interest" description="Disordered" evidence="1">
    <location>
        <begin position="251"/>
        <end position="281"/>
    </location>
</feature>
<comment type="caution">
    <text evidence="2">The sequence shown here is derived from an EMBL/GenBank/DDBJ whole genome shotgun (WGS) entry which is preliminary data.</text>
</comment>
<dbReference type="eggNOG" id="ENOG502SV9Y">
    <property type="taxonomic scope" value="Eukaryota"/>
</dbReference>
<proteinExistence type="predicted"/>
<dbReference type="OrthoDB" id="3945102at2759"/>
<evidence type="ECO:0000313" key="2">
    <source>
        <dbReference type="EMBL" id="EKG20182.1"/>
    </source>
</evidence>
<dbReference type="InParanoid" id="K2S599"/>
<sequence length="343" mass="37384">MDACSRYFQSIPSSEAGRATIVLEDRAGNSYPVSGLNADTIGKRVPLLKESLDGRPGGPLTTTLGVPSIESGAAVIHYLYFGYYVLEGCDEPLKIQLLLHLEVFHIADYIGCAELSQLALGCLHVHTEVSLSYSSPLGDLVPAMLFAYTHLTEHPNVLETLLNYCVAAFSIHKLGENEEFKRLAATHETLVVDLSKVNAARDFENTDIPKLVGPKRPRGPLDFDIADIFAGPAIALDDKYDFSRRSSDCASLSIQQPTKPPVHPRQSSDHTLAEPQQMTGLPIRAKERASTGKLDLTFVFPSGPVAEEPASPTSTDDGFVICKWPEEEESDSEWSLVSVEAQT</sequence>
<organism evidence="2 3">
    <name type="scientific">Macrophomina phaseolina (strain MS6)</name>
    <name type="common">Charcoal rot fungus</name>
    <dbReference type="NCBI Taxonomy" id="1126212"/>
    <lineage>
        <taxon>Eukaryota</taxon>
        <taxon>Fungi</taxon>
        <taxon>Dikarya</taxon>
        <taxon>Ascomycota</taxon>
        <taxon>Pezizomycotina</taxon>
        <taxon>Dothideomycetes</taxon>
        <taxon>Dothideomycetes incertae sedis</taxon>
        <taxon>Botryosphaeriales</taxon>
        <taxon>Botryosphaeriaceae</taxon>
        <taxon>Macrophomina</taxon>
    </lineage>
</organism>
<dbReference type="Proteomes" id="UP000007129">
    <property type="component" value="Unassembled WGS sequence"/>
</dbReference>
<reference evidence="2 3" key="1">
    <citation type="journal article" date="2012" name="BMC Genomics">
        <title>Tools to kill: Genome of one of the most destructive plant pathogenic fungi Macrophomina phaseolina.</title>
        <authorList>
            <person name="Islam M.S."/>
            <person name="Haque M.S."/>
            <person name="Islam M.M."/>
            <person name="Emdad E.M."/>
            <person name="Halim A."/>
            <person name="Hossen Q.M.M."/>
            <person name="Hossain M.Z."/>
            <person name="Ahmed B."/>
            <person name="Rahim S."/>
            <person name="Rahman M.S."/>
            <person name="Alam M.M."/>
            <person name="Hou S."/>
            <person name="Wan X."/>
            <person name="Saito J.A."/>
            <person name="Alam M."/>
        </authorList>
    </citation>
    <scope>NUCLEOTIDE SEQUENCE [LARGE SCALE GENOMIC DNA]</scope>
    <source>
        <strain evidence="2 3">MS6</strain>
    </source>
</reference>
<dbReference type="AlphaFoldDB" id="K2S599"/>
<dbReference type="HOGENOM" id="CLU_949931_0_0_1"/>
<gene>
    <name evidence="2" type="ORF">MPH_02539</name>
</gene>
<dbReference type="EMBL" id="AHHD01000094">
    <property type="protein sequence ID" value="EKG20182.1"/>
    <property type="molecule type" value="Genomic_DNA"/>
</dbReference>